<keyword evidence="1" id="KW-1133">Transmembrane helix</keyword>
<feature type="transmembrane region" description="Helical" evidence="1">
    <location>
        <begin position="132"/>
        <end position="149"/>
    </location>
</feature>
<proteinExistence type="predicted"/>
<protein>
    <submittedName>
        <fullName evidence="2">Uncharacterized protein</fullName>
    </submittedName>
</protein>
<dbReference type="Proteomes" id="UP000318578">
    <property type="component" value="Unassembled WGS sequence"/>
</dbReference>
<organism evidence="2 3">
    <name type="scientific">Amycolatopsis acidiphila</name>
    <dbReference type="NCBI Taxonomy" id="715473"/>
    <lineage>
        <taxon>Bacteria</taxon>
        <taxon>Bacillati</taxon>
        <taxon>Actinomycetota</taxon>
        <taxon>Actinomycetes</taxon>
        <taxon>Pseudonocardiales</taxon>
        <taxon>Pseudonocardiaceae</taxon>
        <taxon>Amycolatopsis</taxon>
    </lineage>
</organism>
<keyword evidence="3" id="KW-1185">Reference proteome</keyword>
<keyword evidence="1" id="KW-0472">Membrane</keyword>
<feature type="transmembrane region" description="Helical" evidence="1">
    <location>
        <begin position="200"/>
        <end position="224"/>
    </location>
</feature>
<dbReference type="EMBL" id="VJZA01000003">
    <property type="protein sequence ID" value="TVT25331.1"/>
    <property type="molecule type" value="Genomic_DNA"/>
</dbReference>
<dbReference type="OrthoDB" id="3693185at2"/>
<evidence type="ECO:0000313" key="3">
    <source>
        <dbReference type="Proteomes" id="UP000318578"/>
    </source>
</evidence>
<accession>A0A558AM85</accession>
<reference evidence="2 3" key="1">
    <citation type="submission" date="2019-07" db="EMBL/GenBank/DDBJ databases">
        <title>New species of Amycolatopsis and Streptomyces.</title>
        <authorList>
            <person name="Duangmal K."/>
            <person name="Teo W.F.A."/>
            <person name="Lipun K."/>
        </authorList>
    </citation>
    <scope>NUCLEOTIDE SEQUENCE [LARGE SCALE GENOMIC DNA]</scope>
    <source>
        <strain evidence="2 3">JCM 30562</strain>
    </source>
</reference>
<comment type="caution">
    <text evidence="2">The sequence shown here is derived from an EMBL/GenBank/DDBJ whole genome shotgun (WGS) entry which is preliminary data.</text>
</comment>
<feature type="transmembrane region" description="Helical" evidence="1">
    <location>
        <begin position="156"/>
        <end position="180"/>
    </location>
</feature>
<dbReference type="RefSeq" id="WP_144633375.1">
    <property type="nucleotide sequence ID" value="NZ_BNAX01000014.1"/>
</dbReference>
<gene>
    <name evidence="2" type="ORF">FNH06_03415</name>
</gene>
<feature type="transmembrane region" description="Helical" evidence="1">
    <location>
        <begin position="71"/>
        <end position="95"/>
    </location>
</feature>
<evidence type="ECO:0000256" key="1">
    <source>
        <dbReference type="SAM" id="Phobius"/>
    </source>
</evidence>
<evidence type="ECO:0000313" key="2">
    <source>
        <dbReference type="EMBL" id="TVT25331.1"/>
    </source>
</evidence>
<dbReference type="AlphaFoldDB" id="A0A558AM85"/>
<sequence>MPEIPDFDQVVQGLLHLALTPFGPAGVVVMGLYLLFKAVTSWAEALRKAVRAGGATAGWLGRQLQRPQGQLWYSIVTTVVMVLVQGFWLAFAFVVGNVVSRFVANWNTAPDQQPTTLGQALLPMTWDTVTQGYVLICVLCALASYRLAAKGRQSGFVFFVAGLPGWFWGAFGAIGATVLTVSHLLGLNVGLQSPGELQSVGVLVVCGLLFLFVTRAALMAPSVIRRAWRLRA</sequence>
<feature type="transmembrane region" description="Helical" evidence="1">
    <location>
        <begin position="14"/>
        <end position="36"/>
    </location>
</feature>
<keyword evidence="1" id="KW-0812">Transmembrane</keyword>
<name>A0A558AM85_9PSEU</name>